<feature type="domain" description="HPt" evidence="2">
    <location>
        <begin position="20"/>
        <end position="109"/>
    </location>
</feature>
<keyword evidence="1" id="KW-0597">Phosphoprotein</keyword>
<name>A0AAW9PVH4_9CYAN</name>
<dbReference type="Pfam" id="PF01627">
    <property type="entry name" value="Hpt"/>
    <property type="match status" value="1"/>
</dbReference>
<dbReference type="Proteomes" id="UP001333818">
    <property type="component" value="Unassembled WGS sequence"/>
</dbReference>
<evidence type="ECO:0000313" key="4">
    <source>
        <dbReference type="Proteomes" id="UP001333818"/>
    </source>
</evidence>
<dbReference type="CDD" id="cd00088">
    <property type="entry name" value="HPT"/>
    <property type="match status" value="1"/>
</dbReference>
<accession>A0AAW9PVH4</accession>
<sequence length="118" mass="12807">MSQSNSPIDTEYLQQISDGDLEFELELLQVYIDDTRIHIDATKAAIAEGDFSKLEQEAHHIKGASGNVGANDVHALALAIEKSGVSKTIDGVPVLLEQLEQKFSLVESFVAERAALVN</sequence>
<proteinExistence type="predicted"/>
<dbReference type="InterPro" id="IPR036641">
    <property type="entry name" value="HPT_dom_sf"/>
</dbReference>
<dbReference type="SMART" id="SM00073">
    <property type="entry name" value="HPT"/>
    <property type="match status" value="1"/>
</dbReference>
<feature type="modified residue" description="Phosphohistidine" evidence="1">
    <location>
        <position position="59"/>
    </location>
</feature>
<gene>
    <name evidence="3" type="ORF">V2H45_03245</name>
</gene>
<dbReference type="AlphaFoldDB" id="A0AAW9PVH4"/>
<dbReference type="SUPFAM" id="SSF47226">
    <property type="entry name" value="Histidine-containing phosphotransfer domain, HPT domain"/>
    <property type="match status" value="1"/>
</dbReference>
<dbReference type="PROSITE" id="PS50894">
    <property type="entry name" value="HPT"/>
    <property type="match status" value="1"/>
</dbReference>
<comment type="caution">
    <text evidence="3">The sequence shown here is derived from an EMBL/GenBank/DDBJ whole genome shotgun (WGS) entry which is preliminary data.</text>
</comment>
<keyword evidence="4" id="KW-1185">Reference proteome</keyword>
<evidence type="ECO:0000256" key="1">
    <source>
        <dbReference type="PROSITE-ProRule" id="PRU00110"/>
    </source>
</evidence>
<organism evidence="3 4">
    <name type="scientific">Tumidithrix elongata BACA0141</name>
    <dbReference type="NCBI Taxonomy" id="2716417"/>
    <lineage>
        <taxon>Bacteria</taxon>
        <taxon>Bacillati</taxon>
        <taxon>Cyanobacteriota</taxon>
        <taxon>Cyanophyceae</taxon>
        <taxon>Pseudanabaenales</taxon>
        <taxon>Pseudanabaenaceae</taxon>
        <taxon>Tumidithrix</taxon>
        <taxon>Tumidithrix elongata</taxon>
    </lineage>
</organism>
<dbReference type="GO" id="GO:0000160">
    <property type="term" value="P:phosphorelay signal transduction system"/>
    <property type="evidence" value="ECO:0007669"/>
    <property type="project" value="InterPro"/>
</dbReference>
<dbReference type="Gene3D" id="1.20.120.160">
    <property type="entry name" value="HPT domain"/>
    <property type="match status" value="1"/>
</dbReference>
<evidence type="ECO:0000259" key="2">
    <source>
        <dbReference type="PROSITE" id="PS50894"/>
    </source>
</evidence>
<dbReference type="EMBL" id="JAZBJZ010000007">
    <property type="protein sequence ID" value="MEE3715759.1"/>
    <property type="molecule type" value="Genomic_DNA"/>
</dbReference>
<protein>
    <submittedName>
        <fullName evidence="3">Hpt domain-containing protein</fullName>
    </submittedName>
</protein>
<dbReference type="InterPro" id="IPR008207">
    <property type="entry name" value="Sig_transdc_His_kin_Hpt_dom"/>
</dbReference>
<reference evidence="3" key="1">
    <citation type="submission" date="2024-01" db="EMBL/GenBank/DDBJ databases">
        <title>Bank of Algae and Cyanobacteria of the Azores (BACA) strain genomes.</title>
        <authorList>
            <person name="Luz R."/>
            <person name="Cordeiro R."/>
            <person name="Fonseca A."/>
            <person name="Goncalves V."/>
        </authorList>
    </citation>
    <scope>NUCLEOTIDE SEQUENCE</scope>
    <source>
        <strain evidence="3">BACA0141</strain>
    </source>
</reference>
<evidence type="ECO:0000313" key="3">
    <source>
        <dbReference type="EMBL" id="MEE3715759.1"/>
    </source>
</evidence>
<dbReference type="RefSeq" id="WP_330482182.1">
    <property type="nucleotide sequence ID" value="NZ_JAZBJZ010000007.1"/>
</dbReference>